<reference evidence="2 3" key="1">
    <citation type="journal article" date="2012" name="J. Bacteriol.">
        <title>Complete Genome Sequence of Providencia stuartii Clinical Isolate MRSN 2154.</title>
        <authorList>
            <person name="Clifford R.J."/>
            <person name="Hang J."/>
            <person name="Riley M.C."/>
            <person name="Onmus-Leone F."/>
            <person name="Kuschner R.A."/>
            <person name="Lesho E.P."/>
            <person name="Waterman P.E."/>
        </authorList>
    </citation>
    <scope>NUCLEOTIDE SEQUENCE [LARGE SCALE GENOMIC DNA]</scope>
    <source>
        <strain evidence="2 3">MRSN 2154</strain>
    </source>
</reference>
<accession>A0A140NPA7</accession>
<dbReference type="KEGG" id="psi:S70_13140"/>
<organism evidence="2 3">
    <name type="scientific">Providencia stuartii (strain MRSN 2154)</name>
    <dbReference type="NCBI Taxonomy" id="1157951"/>
    <lineage>
        <taxon>Bacteria</taxon>
        <taxon>Pseudomonadati</taxon>
        <taxon>Pseudomonadota</taxon>
        <taxon>Gammaproteobacteria</taxon>
        <taxon>Enterobacterales</taxon>
        <taxon>Morganellaceae</taxon>
        <taxon>Providencia</taxon>
    </lineage>
</organism>
<evidence type="ECO:0000313" key="3">
    <source>
        <dbReference type="Proteomes" id="UP000005012"/>
    </source>
</evidence>
<name>A0A140NPA7_PROSM</name>
<gene>
    <name evidence="2" type="ordered locus">S70_13140</name>
</gene>
<proteinExistence type="predicted"/>
<dbReference type="PATRIC" id="fig|1157951.4.peg.2646"/>
<dbReference type="InterPro" id="IPR036937">
    <property type="entry name" value="Adhesion_dom_fimbrial_sf"/>
</dbReference>
<dbReference type="RefSeq" id="WP_014657449.1">
    <property type="nucleotide sequence ID" value="NC_017731.1"/>
</dbReference>
<dbReference type="SUPFAM" id="SSF49401">
    <property type="entry name" value="Bacterial adhesins"/>
    <property type="match status" value="1"/>
</dbReference>
<dbReference type="InterPro" id="IPR000259">
    <property type="entry name" value="Adhesion_dom_fimbrial"/>
</dbReference>
<dbReference type="AlphaFoldDB" id="A0A140NPA7"/>
<dbReference type="InterPro" id="IPR008966">
    <property type="entry name" value="Adhesion_dom_sf"/>
</dbReference>
<dbReference type="Gene3D" id="2.60.40.1090">
    <property type="entry name" value="Fimbrial-type adhesion domain"/>
    <property type="match status" value="1"/>
</dbReference>
<evidence type="ECO:0000259" key="1">
    <source>
        <dbReference type="Pfam" id="PF00419"/>
    </source>
</evidence>
<protein>
    <submittedName>
        <fullName evidence="2">MrfE protein</fullName>
    </submittedName>
</protein>
<dbReference type="Proteomes" id="UP000005012">
    <property type="component" value="Chromosome"/>
</dbReference>
<dbReference type="Pfam" id="PF00419">
    <property type="entry name" value="Fimbrial"/>
    <property type="match status" value="1"/>
</dbReference>
<dbReference type="GO" id="GO:0007155">
    <property type="term" value="P:cell adhesion"/>
    <property type="evidence" value="ECO:0007669"/>
    <property type="project" value="InterPro"/>
</dbReference>
<evidence type="ECO:0000313" key="2">
    <source>
        <dbReference type="EMBL" id="AFH94470.1"/>
    </source>
</evidence>
<dbReference type="GO" id="GO:0009289">
    <property type="term" value="C:pilus"/>
    <property type="evidence" value="ECO:0007669"/>
    <property type="project" value="InterPro"/>
</dbReference>
<dbReference type="HOGENOM" id="CLU_114111_2_1_6"/>
<dbReference type="OrthoDB" id="7007417at2"/>
<reference evidence="3" key="2">
    <citation type="submission" date="2012-04" db="EMBL/GenBank/DDBJ databases">
        <title>Complete genome sequence of Providencia stuartii clinical isolate MRSN 2154.</title>
        <authorList>
            <person name="Clifford R.J."/>
            <person name="Hang J."/>
            <person name="Riley M.C."/>
            <person name="Onmus-Leone F."/>
            <person name="Kuschner R.A."/>
            <person name="Lesho E.P."/>
            <person name="Waterman P.E."/>
        </authorList>
    </citation>
    <scope>NUCLEOTIDE SEQUENCE [LARGE SCALE GENOMIC DNA]</scope>
    <source>
        <strain evidence="3">MRSN 2154</strain>
    </source>
</reference>
<feature type="domain" description="Fimbrial-type adhesion" evidence="1">
    <location>
        <begin position="29"/>
        <end position="165"/>
    </location>
</feature>
<dbReference type="EMBL" id="CP003488">
    <property type="protein sequence ID" value="AFH94470.1"/>
    <property type="molecule type" value="Genomic_DNA"/>
</dbReference>
<sequence>MKFIHRQQVALCFFCVISSPFAWGLGASLYGNLIVTPPECILNNNNQAAIHFGDILLTRIDGNNYLQTLPLSLSCTGLAKNNLTLTLEGDPTLFNSNGALKTSNDKLGVIFYVNNIQQPINQPVNINYTSLPSLKAAPIKNMTAGFNDTDGGSFTALATLKVNYQ</sequence>